<dbReference type="Proteomes" id="UP000240962">
    <property type="component" value="Segment"/>
</dbReference>
<feature type="domain" description="HNH nuclease" evidence="1">
    <location>
        <begin position="54"/>
        <end position="98"/>
    </location>
</feature>
<gene>
    <name evidence="2" type="ORF">THALASSA_84</name>
</gene>
<reference evidence="3" key="1">
    <citation type="submission" date="2017-12" db="EMBL/GenBank/DDBJ databases">
        <authorList>
            <person name="Page C.L."/>
            <person name="McFadden E.F."/>
            <person name="Syed A.X."/>
            <person name="Lafty E.M."/>
            <person name="Hyatt D.A."/>
            <person name="Farronato D.M."/>
            <person name="Dong S.Z."/>
            <person name="Apostolopoulos E.L."/>
            <person name="Broussard G.W."/>
        </authorList>
    </citation>
    <scope>NUCLEOTIDE SEQUENCE [LARGE SCALE GENOMIC DNA]</scope>
</reference>
<dbReference type="Gene3D" id="3.90.75.20">
    <property type="match status" value="1"/>
</dbReference>
<proteinExistence type="predicted"/>
<dbReference type="InterPro" id="IPR044925">
    <property type="entry name" value="His-Me_finger_sf"/>
</dbReference>
<dbReference type="InterPro" id="IPR003615">
    <property type="entry name" value="HNH_nuc"/>
</dbReference>
<keyword evidence="3" id="KW-1185">Reference proteome</keyword>
<organism evidence="2 3">
    <name type="scientific">Vibrio phage Thalassa</name>
    <dbReference type="NCBI Taxonomy" id="2570301"/>
    <lineage>
        <taxon>Viruses</taxon>
        <taxon>Duplodnaviria</taxon>
        <taxon>Heunggongvirae</taxon>
        <taxon>Uroviricota</taxon>
        <taxon>Caudoviricetes</taxon>
        <taxon>Demerecviridae</taxon>
        <taxon>Ermolyevavirinae</taxon>
        <taxon>Thalassavirus</taxon>
        <taxon>Thalassavirus thalassa</taxon>
    </lineage>
</organism>
<evidence type="ECO:0000313" key="3">
    <source>
        <dbReference type="Proteomes" id="UP000240962"/>
    </source>
</evidence>
<dbReference type="InterPro" id="IPR036388">
    <property type="entry name" value="WH-like_DNA-bd_sf"/>
</dbReference>
<protein>
    <recommendedName>
        <fullName evidence="1">HNH nuclease domain-containing protein</fullName>
    </recommendedName>
</protein>
<evidence type="ECO:0000259" key="1">
    <source>
        <dbReference type="Pfam" id="PF13392"/>
    </source>
</evidence>
<accession>A0A2H5BH19</accession>
<name>A0A2H5BH19_9CAUD</name>
<dbReference type="Pfam" id="PF13392">
    <property type="entry name" value="HNH_3"/>
    <property type="match status" value="1"/>
</dbReference>
<dbReference type="Gene3D" id="1.10.10.10">
    <property type="entry name" value="Winged helix-like DNA-binding domain superfamily/Winged helix DNA-binding domain"/>
    <property type="match status" value="1"/>
</dbReference>
<dbReference type="EMBL" id="MG649967">
    <property type="protein sequence ID" value="AUG85286.1"/>
    <property type="molecule type" value="Genomic_DNA"/>
</dbReference>
<dbReference type="SUPFAM" id="SSF54060">
    <property type="entry name" value="His-Me finger endonucleases"/>
    <property type="match status" value="1"/>
</dbReference>
<sequence>MTYGVEDFKPFYNYKIYPDGRVWSLAKKRFLSPFKNNSGYLMVNLCLKGKSTKKLVHRLVAELFVEGKQPGLEVDHRDRDKLNNWYENLRWQTHSENASNKGVIKVKSYPSVRDPNGVVHEVEPNMKYFCINHGLDRSAMSKVTRGIWKQYKGWRLANDL</sequence>
<evidence type="ECO:0000313" key="2">
    <source>
        <dbReference type="EMBL" id="AUG85286.1"/>
    </source>
</evidence>